<dbReference type="AlphaFoldDB" id="A0A640KJF7"/>
<evidence type="ECO:0000313" key="1">
    <source>
        <dbReference type="EMBL" id="GET89155.1"/>
    </source>
</evidence>
<name>A0A640KJF7_LEITA</name>
<dbReference type="Proteomes" id="UP000419144">
    <property type="component" value="Unassembled WGS sequence"/>
</dbReference>
<evidence type="ECO:0000313" key="2">
    <source>
        <dbReference type="Proteomes" id="UP000419144"/>
    </source>
</evidence>
<sequence length="129" mass="14619">MLLLVHLVPPPALQAVVLVDEFLRVHLGRVVVLLLVVRVLRHICSVVEVDADGHGRETEEERWHKRVTHRPLVRRVEPTPRVRRSEKVGRGMATRYTSAAQHCSYVCVCVCVCVSGNTERKANQQEVGR</sequence>
<dbReference type="EMBL" id="BLBS01000034">
    <property type="protein sequence ID" value="GET89155.1"/>
    <property type="molecule type" value="Genomic_DNA"/>
</dbReference>
<gene>
    <name evidence="1" type="ORF">LtaPh_2507000</name>
</gene>
<protein>
    <submittedName>
        <fullName evidence="1">Uncharacterized protein</fullName>
    </submittedName>
</protein>
<proteinExistence type="predicted"/>
<organism evidence="1 2">
    <name type="scientific">Leishmania tarentolae</name>
    <name type="common">Sauroleishmania tarentolae</name>
    <dbReference type="NCBI Taxonomy" id="5689"/>
    <lineage>
        <taxon>Eukaryota</taxon>
        <taxon>Discoba</taxon>
        <taxon>Euglenozoa</taxon>
        <taxon>Kinetoplastea</taxon>
        <taxon>Metakinetoplastina</taxon>
        <taxon>Trypanosomatida</taxon>
        <taxon>Trypanosomatidae</taxon>
        <taxon>Leishmaniinae</taxon>
        <taxon>Leishmania</taxon>
        <taxon>lizard Leishmania</taxon>
    </lineage>
</organism>
<accession>A0A640KJF7</accession>
<reference evidence="1" key="1">
    <citation type="submission" date="2019-11" db="EMBL/GenBank/DDBJ databases">
        <title>Leishmania tarentolae CDS.</title>
        <authorList>
            <person name="Goto Y."/>
            <person name="Yamagishi J."/>
        </authorList>
    </citation>
    <scope>NUCLEOTIDE SEQUENCE [LARGE SCALE GENOMIC DNA]</scope>
    <source>
        <strain evidence="1">Parrot Tar II</strain>
    </source>
</reference>
<keyword evidence="2" id="KW-1185">Reference proteome</keyword>
<dbReference type="VEuPathDB" id="TriTrypDB:LtaPh_2507000"/>
<comment type="caution">
    <text evidence="1">The sequence shown here is derived from an EMBL/GenBank/DDBJ whole genome shotgun (WGS) entry which is preliminary data.</text>
</comment>